<dbReference type="InterPro" id="IPR007624">
    <property type="entry name" value="RNA_pol_sigma70_r3"/>
</dbReference>
<dbReference type="InterPro" id="IPR036388">
    <property type="entry name" value="WH-like_DNA-bd_sf"/>
</dbReference>
<evidence type="ECO:0000256" key="1">
    <source>
        <dbReference type="ARBA" id="ARBA00023015"/>
    </source>
</evidence>
<dbReference type="Gene3D" id="1.10.601.10">
    <property type="entry name" value="RNA Polymerase Primary Sigma Factor"/>
    <property type="match status" value="1"/>
</dbReference>
<dbReference type="InterPro" id="IPR014284">
    <property type="entry name" value="RNA_pol_sigma-70_dom"/>
</dbReference>
<gene>
    <name evidence="9" type="ORF">MKQ68_25040</name>
</gene>
<protein>
    <submittedName>
        <fullName evidence="9">RNA polymerase sigma factor RpoD/SigA</fullName>
    </submittedName>
</protein>
<keyword evidence="10" id="KW-1185">Reference proteome</keyword>
<sequence>MRQLKITKSITNRESQSLEKYLQEIGKVDLITPEEEVNLAIRIKQGDQRALEKLTKANLRFVVSVAKQYQNQGLSLSDLINEGNLGLIKAAQRFDETRGFKFISYAVWWIRQSILQALAEQSRIVRLPLNKVGLSNKISKAYSQLEQEFEREPSPDELATILEINTEEVEATLGVAARHVSMDAPFIDGEDNSLLDVLENPNASSADEELDHHDSLRREIERSLSTLTDRQKDVIILYFGIAVEHPMSLEDIGEKFGLTRERVRQIKDKAITKLRTTSRSKLLRNYLGS</sequence>
<keyword evidence="2" id="KW-0731">Sigma factor</keyword>
<dbReference type="Gene3D" id="1.10.10.10">
    <property type="entry name" value="Winged helix-like DNA-binding domain superfamily/Winged helix DNA-binding domain"/>
    <property type="match status" value="2"/>
</dbReference>
<dbReference type="SUPFAM" id="SSF88946">
    <property type="entry name" value="Sigma2 domain of RNA polymerase sigma factors"/>
    <property type="match status" value="1"/>
</dbReference>
<dbReference type="InterPro" id="IPR007630">
    <property type="entry name" value="RNA_pol_sigma70_r4"/>
</dbReference>
<reference evidence="9" key="1">
    <citation type="submission" date="2022-10" db="EMBL/GenBank/DDBJ databases">
        <title>Chitinophaga sp. nov., isolated from soil.</title>
        <authorList>
            <person name="Jeon C.O."/>
        </authorList>
    </citation>
    <scope>NUCLEOTIDE SEQUENCE</scope>
    <source>
        <strain evidence="9">R8</strain>
    </source>
</reference>
<dbReference type="SUPFAM" id="SSF88659">
    <property type="entry name" value="Sigma3 and sigma4 domains of RNA polymerase sigma factors"/>
    <property type="match status" value="2"/>
</dbReference>
<feature type="domain" description="RNA polymerase sigma-70 region 1.2" evidence="5">
    <location>
        <begin position="17"/>
        <end position="48"/>
    </location>
</feature>
<dbReference type="PIRSF" id="PIRSF000770">
    <property type="entry name" value="RNA_pol_sigma-SigE/K"/>
    <property type="match status" value="1"/>
</dbReference>
<dbReference type="PRINTS" id="PR00046">
    <property type="entry name" value="SIGMA70FCT"/>
</dbReference>
<evidence type="ECO:0000313" key="10">
    <source>
        <dbReference type="Proteomes" id="UP001162741"/>
    </source>
</evidence>
<evidence type="ECO:0000256" key="2">
    <source>
        <dbReference type="ARBA" id="ARBA00023082"/>
    </source>
</evidence>
<dbReference type="InterPro" id="IPR013324">
    <property type="entry name" value="RNA_pol_sigma_r3/r4-like"/>
</dbReference>
<dbReference type="InterPro" id="IPR013325">
    <property type="entry name" value="RNA_pol_sigma_r2"/>
</dbReference>
<evidence type="ECO:0000313" key="9">
    <source>
        <dbReference type="EMBL" id="UYQ93353.1"/>
    </source>
</evidence>
<dbReference type="PANTHER" id="PTHR30603">
    <property type="entry name" value="RNA POLYMERASE SIGMA FACTOR RPO"/>
    <property type="match status" value="1"/>
</dbReference>
<accession>A0ABY6J103</accession>
<dbReference type="Proteomes" id="UP001162741">
    <property type="component" value="Chromosome"/>
</dbReference>
<dbReference type="RefSeq" id="WP_248078705.1">
    <property type="nucleotide sequence ID" value="NZ_CP107006.1"/>
</dbReference>
<keyword evidence="1" id="KW-0805">Transcription regulation</keyword>
<dbReference type="Pfam" id="PF00140">
    <property type="entry name" value="Sigma70_r1_2"/>
    <property type="match status" value="1"/>
</dbReference>
<dbReference type="InterPro" id="IPR000943">
    <property type="entry name" value="RNA_pol_sigma70"/>
</dbReference>
<dbReference type="InterPro" id="IPR050239">
    <property type="entry name" value="Sigma-70_RNA_pol_init_factors"/>
</dbReference>
<proteinExistence type="predicted"/>
<dbReference type="EMBL" id="CP107006">
    <property type="protein sequence ID" value="UYQ93353.1"/>
    <property type="molecule type" value="Genomic_DNA"/>
</dbReference>
<keyword evidence="4" id="KW-0804">Transcription</keyword>
<evidence type="ECO:0000259" key="5">
    <source>
        <dbReference type="Pfam" id="PF00140"/>
    </source>
</evidence>
<feature type="domain" description="RNA polymerase sigma-70 region 3" evidence="6">
    <location>
        <begin position="135"/>
        <end position="208"/>
    </location>
</feature>
<keyword evidence="3" id="KW-0238">DNA-binding</keyword>
<evidence type="ECO:0000259" key="6">
    <source>
        <dbReference type="Pfam" id="PF04539"/>
    </source>
</evidence>
<evidence type="ECO:0000256" key="4">
    <source>
        <dbReference type="ARBA" id="ARBA00023163"/>
    </source>
</evidence>
<evidence type="ECO:0000259" key="8">
    <source>
        <dbReference type="Pfam" id="PF04545"/>
    </source>
</evidence>
<name>A0ABY6J103_9BACT</name>
<evidence type="ECO:0000256" key="3">
    <source>
        <dbReference type="ARBA" id="ARBA00023125"/>
    </source>
</evidence>
<dbReference type="Pfam" id="PF04539">
    <property type="entry name" value="Sigma70_r3"/>
    <property type="match status" value="1"/>
</dbReference>
<feature type="domain" description="RNA polymerase sigma-70 region 2" evidence="7">
    <location>
        <begin position="56"/>
        <end position="123"/>
    </location>
</feature>
<dbReference type="Pfam" id="PF04542">
    <property type="entry name" value="Sigma70_r2"/>
    <property type="match status" value="1"/>
</dbReference>
<dbReference type="PANTHER" id="PTHR30603:SF47">
    <property type="entry name" value="RNA POLYMERASE SIGMA FACTOR SIGD, CHLOROPLASTIC"/>
    <property type="match status" value="1"/>
</dbReference>
<feature type="domain" description="RNA polymerase sigma-70 region 4" evidence="8">
    <location>
        <begin position="224"/>
        <end position="275"/>
    </location>
</feature>
<evidence type="ECO:0000259" key="7">
    <source>
        <dbReference type="Pfam" id="PF04542"/>
    </source>
</evidence>
<dbReference type="InterPro" id="IPR007627">
    <property type="entry name" value="RNA_pol_sigma70_r2"/>
</dbReference>
<dbReference type="Pfam" id="PF04545">
    <property type="entry name" value="Sigma70_r4"/>
    <property type="match status" value="1"/>
</dbReference>
<organism evidence="9 10">
    <name type="scientific">Chitinophaga horti</name>
    <dbReference type="NCBI Taxonomy" id="2920382"/>
    <lineage>
        <taxon>Bacteria</taxon>
        <taxon>Pseudomonadati</taxon>
        <taxon>Bacteroidota</taxon>
        <taxon>Chitinophagia</taxon>
        <taxon>Chitinophagales</taxon>
        <taxon>Chitinophagaceae</taxon>
        <taxon>Chitinophaga</taxon>
    </lineage>
</organism>
<dbReference type="InterPro" id="IPR009042">
    <property type="entry name" value="RNA_pol_sigma70_r1_2"/>
</dbReference>
<dbReference type="CDD" id="cd06171">
    <property type="entry name" value="Sigma70_r4"/>
    <property type="match status" value="1"/>
</dbReference>
<dbReference type="NCBIfam" id="TIGR02937">
    <property type="entry name" value="sigma70-ECF"/>
    <property type="match status" value="1"/>
</dbReference>